<dbReference type="Proteomes" id="UP000694410">
    <property type="component" value="Unplaced"/>
</dbReference>
<evidence type="ECO:0000313" key="2">
    <source>
        <dbReference type="Ensembl" id="ENSCCEP00000022377.1"/>
    </source>
</evidence>
<feature type="region of interest" description="Disordered" evidence="1">
    <location>
        <begin position="373"/>
        <end position="407"/>
    </location>
</feature>
<feature type="compositionally biased region" description="Basic and acidic residues" evidence="1">
    <location>
        <begin position="487"/>
        <end position="498"/>
    </location>
</feature>
<feature type="region of interest" description="Disordered" evidence="1">
    <location>
        <begin position="191"/>
        <end position="301"/>
    </location>
</feature>
<protein>
    <submittedName>
        <fullName evidence="2">Uncharacterized protein</fullName>
    </submittedName>
</protein>
<feature type="region of interest" description="Disordered" evidence="1">
    <location>
        <begin position="100"/>
        <end position="175"/>
    </location>
</feature>
<dbReference type="Ensembl" id="ENSCCET00000033995.1">
    <property type="protein sequence ID" value="ENSCCEP00000022377.1"/>
    <property type="gene ID" value="ENSCCEG00000020228.1"/>
</dbReference>
<feature type="compositionally biased region" description="Polar residues" evidence="1">
    <location>
        <begin position="151"/>
        <end position="161"/>
    </location>
</feature>
<accession>A0A8C0VJG3</accession>
<keyword evidence="3" id="KW-1185">Reference proteome</keyword>
<organism evidence="2 3">
    <name type="scientific">Cyanistes caeruleus</name>
    <name type="common">Eurasian blue tit</name>
    <name type="synonym">Parus caeruleus</name>
    <dbReference type="NCBI Taxonomy" id="156563"/>
    <lineage>
        <taxon>Eukaryota</taxon>
        <taxon>Metazoa</taxon>
        <taxon>Chordata</taxon>
        <taxon>Craniata</taxon>
        <taxon>Vertebrata</taxon>
        <taxon>Euteleostomi</taxon>
        <taxon>Archelosauria</taxon>
        <taxon>Archosauria</taxon>
        <taxon>Dinosauria</taxon>
        <taxon>Saurischia</taxon>
        <taxon>Theropoda</taxon>
        <taxon>Coelurosauria</taxon>
        <taxon>Aves</taxon>
        <taxon>Neognathae</taxon>
        <taxon>Neoaves</taxon>
        <taxon>Telluraves</taxon>
        <taxon>Australaves</taxon>
        <taxon>Passeriformes</taxon>
        <taxon>Paridae</taxon>
        <taxon>Cyanistes</taxon>
    </lineage>
</organism>
<feature type="region of interest" description="Disordered" evidence="1">
    <location>
        <begin position="315"/>
        <end position="336"/>
    </location>
</feature>
<feature type="compositionally biased region" description="Low complexity" evidence="1">
    <location>
        <begin position="101"/>
        <end position="113"/>
    </location>
</feature>
<sequence>MESTAPASAVTCSPRSSRRPPRWPRRCWWCSRSSRLPLASTESRDSSSWAASLCRSRESWSRATERSVCPAWSRRPCRNPSSRRRESEWFCRSSWRLQTCSRSSPPVGTGSSSRSRRSRKVSLSRWTSPSRACRSSGDAQGRDLFPAFQSLPDSPNLSFPQKTPAEGGGEAQNSQLDLWVPPSRCFVLLGAPGLRSHGRGRTSNPNPRRDLGSHPMTIPSSSFSHSSRDLGSHPTPIPSSSLDHSSWDLGSHPTPIPSSSLDHSSRDLGSHPMAIPSSSLAHSSRDLGSHPTPIPSSSLDHSSWDLAIPSSSLDQSNWDLGSHPTPIPSSSLDHSRRDLGSFSRAIPSSSLAHPSGMEPLLGIPPWNAWIGGSRHSHPCPSQAPSQEKRGAWKSLQPGKAHGGRIPKLPNLWSWECAPGSRGAIPRESGKLRRDLLPLFPRQNSRSHSRDEESADVFPTFRPSRGSRSSRSHSRPLEARPGGFVHGKGRDPRKSEHSLPRLRGSGIWSPRIPGKGPGTPIPGERKVWIPLPVDPRLSRREFPRNSGGIRVLPCSGMASLPPLPRNPAPEASPVGMALPGGSAPPWDQP</sequence>
<proteinExistence type="predicted"/>
<reference evidence="2" key="1">
    <citation type="submission" date="2025-08" db="UniProtKB">
        <authorList>
            <consortium name="Ensembl"/>
        </authorList>
    </citation>
    <scope>IDENTIFICATION</scope>
</reference>
<feature type="region of interest" description="Disordered" evidence="1">
    <location>
        <begin position="438"/>
        <end position="524"/>
    </location>
</feature>
<evidence type="ECO:0000313" key="3">
    <source>
        <dbReference type="Proteomes" id="UP000694410"/>
    </source>
</evidence>
<feature type="region of interest" description="Disordered" evidence="1">
    <location>
        <begin position="560"/>
        <end position="588"/>
    </location>
</feature>
<feature type="region of interest" description="Disordered" evidence="1">
    <location>
        <begin position="1"/>
        <end position="24"/>
    </location>
</feature>
<feature type="region of interest" description="Disordered" evidence="1">
    <location>
        <begin position="37"/>
        <end position="64"/>
    </location>
</feature>
<dbReference type="AlphaFoldDB" id="A0A8C0VJG3"/>
<reference evidence="2" key="2">
    <citation type="submission" date="2025-09" db="UniProtKB">
        <authorList>
            <consortium name="Ensembl"/>
        </authorList>
    </citation>
    <scope>IDENTIFICATION</scope>
</reference>
<evidence type="ECO:0000256" key="1">
    <source>
        <dbReference type="SAM" id="MobiDB-lite"/>
    </source>
</evidence>
<feature type="compositionally biased region" description="Basic and acidic residues" evidence="1">
    <location>
        <begin position="55"/>
        <end position="64"/>
    </location>
</feature>
<name>A0A8C0VJG3_CYACU</name>